<dbReference type="PANTHER" id="PTHR46470:SF4">
    <property type="entry name" value="5-AMINO-6-(5-PHOSPHO-D-RIBITYLAMINO)URACIL PHOSPHATASE YIGB"/>
    <property type="match status" value="1"/>
</dbReference>
<evidence type="ECO:0000256" key="3">
    <source>
        <dbReference type="ARBA" id="ARBA00022842"/>
    </source>
</evidence>
<evidence type="ECO:0000256" key="1">
    <source>
        <dbReference type="ARBA" id="ARBA00001946"/>
    </source>
</evidence>
<dbReference type="SFLD" id="SFLDG01129">
    <property type="entry name" value="C1.5:_HAD__Beta-PGM__Phosphata"/>
    <property type="match status" value="1"/>
</dbReference>
<reference evidence="4" key="1">
    <citation type="journal article" date="2012" name="J. Bacteriol.">
        <title>Genome sequences of type strains of seven species of the marine bacterium Pseudoalteromonas.</title>
        <authorList>
            <person name="Xie B.B."/>
            <person name="Shu Y.L."/>
            <person name="Qin Q.L."/>
            <person name="Rong J.C."/>
            <person name="Zhang X.Y."/>
            <person name="Chen X.L."/>
            <person name="Shi M."/>
            <person name="He H.L."/>
            <person name="Zhou B.C."/>
            <person name="Zhang Y.Z."/>
        </authorList>
    </citation>
    <scope>NUCLEOTIDE SEQUENCE [LARGE SCALE GENOMIC DNA]</scope>
    <source>
        <strain evidence="4">NCIMB 2128</strain>
    </source>
</reference>
<dbReference type="Gene3D" id="1.20.120.1600">
    <property type="match status" value="1"/>
</dbReference>
<organism evidence="4 5">
    <name type="scientific">Pseudoalteromonas undina</name>
    <dbReference type="NCBI Taxonomy" id="43660"/>
    <lineage>
        <taxon>Bacteria</taxon>
        <taxon>Pseudomonadati</taxon>
        <taxon>Pseudomonadota</taxon>
        <taxon>Gammaproteobacteria</taxon>
        <taxon>Alteromonadales</taxon>
        <taxon>Pseudoalteromonadaceae</taxon>
        <taxon>Pseudoalteromonas</taxon>
    </lineage>
</organism>
<dbReference type="Proteomes" id="UP000016534">
    <property type="component" value="Unassembled WGS sequence"/>
</dbReference>
<dbReference type="InterPro" id="IPR023214">
    <property type="entry name" value="HAD_sf"/>
</dbReference>
<name>A0ABP2XVS6_9GAMM</name>
<proteinExistence type="predicted"/>
<dbReference type="EMBL" id="AHCF02000030">
    <property type="protein sequence ID" value="ERG60259.1"/>
    <property type="molecule type" value="Genomic_DNA"/>
</dbReference>
<accession>A0ABP2XVS6</accession>
<evidence type="ECO:0000313" key="5">
    <source>
        <dbReference type="Proteomes" id="UP000016534"/>
    </source>
</evidence>
<dbReference type="NCBIfam" id="TIGR01509">
    <property type="entry name" value="HAD-SF-IA-v3"/>
    <property type="match status" value="1"/>
</dbReference>
<dbReference type="InterPro" id="IPR006439">
    <property type="entry name" value="HAD-SF_hydro_IA"/>
</dbReference>
<dbReference type="NCBIfam" id="TIGR01549">
    <property type="entry name" value="HAD-SF-IA-v1"/>
    <property type="match status" value="1"/>
</dbReference>
<dbReference type="SUPFAM" id="SSF56784">
    <property type="entry name" value="HAD-like"/>
    <property type="match status" value="1"/>
</dbReference>
<keyword evidence="2" id="KW-0378">Hydrolase</keyword>
<dbReference type="InterPro" id="IPR036412">
    <property type="entry name" value="HAD-like_sf"/>
</dbReference>
<evidence type="ECO:0000256" key="2">
    <source>
        <dbReference type="ARBA" id="ARBA00022801"/>
    </source>
</evidence>
<dbReference type="InterPro" id="IPR051400">
    <property type="entry name" value="HAD-like_hydrolase"/>
</dbReference>
<protein>
    <submittedName>
        <fullName evidence="4">Phosphatase</fullName>
    </submittedName>
</protein>
<comment type="cofactor">
    <cofactor evidence="1">
        <name>Mg(2+)</name>
        <dbReference type="ChEBI" id="CHEBI:18420"/>
    </cofactor>
</comment>
<dbReference type="PANTHER" id="PTHR46470">
    <property type="entry name" value="N-ACYLNEURAMINATE-9-PHOSPHATASE"/>
    <property type="match status" value="1"/>
</dbReference>
<keyword evidence="5" id="KW-1185">Reference proteome</keyword>
<reference evidence="4" key="2">
    <citation type="submission" date="2013-04" db="EMBL/GenBank/DDBJ databases">
        <title>Genome sequence of Pseudoalteromonas undina.</title>
        <authorList>
            <person name="Xie B.-B."/>
            <person name="Rong J.-C."/>
            <person name="Qin Q.-L."/>
            <person name="Shu Y.-L."/>
            <person name="Zhang Y.-Z."/>
        </authorList>
    </citation>
    <scope>NUCLEOTIDE SEQUENCE</scope>
    <source>
        <strain evidence="4">NCIMB 2128</strain>
    </source>
</reference>
<comment type="caution">
    <text evidence="4">The sequence shown here is derived from an EMBL/GenBank/DDBJ whole genome shotgun (WGS) entry which is preliminary data.</text>
</comment>
<dbReference type="SFLD" id="SFLDS00003">
    <property type="entry name" value="Haloacid_Dehalogenase"/>
    <property type="match status" value="1"/>
</dbReference>
<dbReference type="Gene3D" id="3.40.50.1000">
    <property type="entry name" value="HAD superfamily/HAD-like"/>
    <property type="match status" value="1"/>
</dbReference>
<dbReference type="Pfam" id="PF00702">
    <property type="entry name" value="Hydrolase"/>
    <property type="match status" value="1"/>
</dbReference>
<keyword evidence="3" id="KW-0460">Magnesium</keyword>
<evidence type="ECO:0000313" key="4">
    <source>
        <dbReference type="EMBL" id="ERG60259.1"/>
    </source>
</evidence>
<gene>
    <name evidence="4" type="ORF">PUND_13070</name>
</gene>
<sequence>MLKKEPIRAATMIRFNRAISPFSVLSFDLDDTLYDNRPIITAAVQAQIDYLNALPGYKKQGPQFWQQCRELAALQQPELIDDVTQWRKHTLRLVLSELGFKGDEIEHHANKAYQAFADERSNITVSTDVLKLLDKLGQHYRLIAITNGNVEVERFNLKDKFELVLQAGLHGKAKPHTTLFDQAATHLNIKNSELLHIGDSLDSDVQGANNAGCQSVWLNNQAQTYAYKGLADIEITNIHALTHLI</sequence>